<dbReference type="InterPro" id="IPR013325">
    <property type="entry name" value="RNA_pol_sigma_r2"/>
</dbReference>
<dbReference type="Proteomes" id="UP000437736">
    <property type="component" value="Unassembled WGS sequence"/>
</dbReference>
<protein>
    <recommendedName>
        <fullName evidence="2">RNA polymerase sigma-70 region 2 domain-containing protein</fullName>
    </recommendedName>
</protein>
<keyword evidence="4" id="KW-1185">Reference proteome</keyword>
<reference evidence="3 4" key="1">
    <citation type="submission" date="2019-11" db="EMBL/GenBank/DDBJ databases">
        <title>Acidiferrimicrobium australis gen. nov., sp. nov., an acidophilic and obligately heterotrophic, member of the Actinobacteria that catalyses dissimilatory oxido- reduction of iron isolated from metal-rich acidic water in Chile.</title>
        <authorList>
            <person name="Gonzalez D."/>
            <person name="Huber K."/>
            <person name="Hedrich S."/>
            <person name="Rojas-Villalobos C."/>
            <person name="Quatrini R."/>
            <person name="Dinamarca M.A."/>
            <person name="Schwarz A."/>
            <person name="Canales C."/>
            <person name="Nancucheo I."/>
        </authorList>
    </citation>
    <scope>NUCLEOTIDE SEQUENCE [LARGE SCALE GENOMIC DNA]</scope>
    <source>
        <strain evidence="3 4">USS-CCA1</strain>
    </source>
</reference>
<feature type="compositionally biased region" description="Basic and acidic residues" evidence="1">
    <location>
        <begin position="22"/>
        <end position="33"/>
    </location>
</feature>
<gene>
    <name evidence="3" type="ORF">GHK86_14350</name>
</gene>
<feature type="non-terminal residue" evidence="3">
    <location>
        <position position="168"/>
    </location>
</feature>
<dbReference type="SUPFAM" id="SSF88946">
    <property type="entry name" value="Sigma2 domain of RNA polymerase sigma factors"/>
    <property type="match status" value="1"/>
</dbReference>
<dbReference type="Gene3D" id="1.10.1740.10">
    <property type="match status" value="1"/>
</dbReference>
<comment type="caution">
    <text evidence="3">The sequence shown here is derived from an EMBL/GenBank/DDBJ whole genome shotgun (WGS) entry which is preliminary data.</text>
</comment>
<feature type="region of interest" description="Disordered" evidence="1">
    <location>
        <begin position="1"/>
        <end position="62"/>
    </location>
</feature>
<dbReference type="EMBL" id="WJHE01000764">
    <property type="protein sequence ID" value="MST33895.1"/>
    <property type="molecule type" value="Genomic_DNA"/>
</dbReference>
<evidence type="ECO:0000313" key="4">
    <source>
        <dbReference type="Proteomes" id="UP000437736"/>
    </source>
</evidence>
<proteinExistence type="predicted"/>
<dbReference type="InterPro" id="IPR007627">
    <property type="entry name" value="RNA_pol_sigma70_r2"/>
</dbReference>
<sequence>MLVVQAQPVGHHGPVPGQQLVVDRHRSSRRAREGVGTSLTAGPPAVTARSGSPGPGGRAPTLPPRIFRLATQHRGPSATLWVVVRPAEVPPGFAAWYEAHHPRLVTVLRAVTTDADAAADAADEAMARCLLHWERVRHMASPAGWTYRVALNELRRVGRRRALEQRLL</sequence>
<evidence type="ECO:0000259" key="2">
    <source>
        <dbReference type="Pfam" id="PF04542"/>
    </source>
</evidence>
<evidence type="ECO:0000256" key="1">
    <source>
        <dbReference type="SAM" id="MobiDB-lite"/>
    </source>
</evidence>
<name>A0ABW9QVK7_9ACTN</name>
<evidence type="ECO:0000313" key="3">
    <source>
        <dbReference type="EMBL" id="MST33895.1"/>
    </source>
</evidence>
<accession>A0ABW9QVK7</accession>
<feature type="domain" description="RNA polymerase sigma-70 region 2" evidence="2">
    <location>
        <begin position="97"/>
        <end position="161"/>
    </location>
</feature>
<organism evidence="3 4">
    <name type="scientific">Acidiferrimicrobium australe</name>
    <dbReference type="NCBI Taxonomy" id="2664430"/>
    <lineage>
        <taxon>Bacteria</taxon>
        <taxon>Bacillati</taxon>
        <taxon>Actinomycetota</taxon>
        <taxon>Acidimicrobiia</taxon>
        <taxon>Acidimicrobiales</taxon>
        <taxon>Acidimicrobiaceae</taxon>
        <taxon>Acidiferrimicrobium</taxon>
    </lineage>
</organism>
<dbReference type="Pfam" id="PF04542">
    <property type="entry name" value="Sigma70_r2"/>
    <property type="match status" value="1"/>
</dbReference>